<evidence type="ECO:0000259" key="8">
    <source>
        <dbReference type="Pfam" id="PF00890"/>
    </source>
</evidence>
<dbReference type="Pfam" id="PF01494">
    <property type="entry name" value="FAD_binding_3"/>
    <property type="match status" value="1"/>
</dbReference>
<dbReference type="Proteomes" id="UP001320420">
    <property type="component" value="Unassembled WGS sequence"/>
</dbReference>
<dbReference type="InterPro" id="IPR002938">
    <property type="entry name" value="FAD-bd"/>
</dbReference>
<dbReference type="Gene3D" id="3.50.50.60">
    <property type="entry name" value="FAD/NAD(P)-binding domain"/>
    <property type="match status" value="1"/>
</dbReference>
<dbReference type="InterPro" id="IPR003953">
    <property type="entry name" value="FAD-dep_OxRdtase_2_FAD-bd"/>
</dbReference>
<dbReference type="GO" id="GO:0004497">
    <property type="term" value="F:monooxygenase activity"/>
    <property type="evidence" value="ECO:0007669"/>
    <property type="project" value="UniProtKB-KW"/>
</dbReference>
<proteinExistence type="inferred from homology"/>
<dbReference type="Pfam" id="PF00890">
    <property type="entry name" value="FAD_binding_2"/>
    <property type="match status" value="1"/>
</dbReference>
<dbReference type="InterPro" id="IPR050493">
    <property type="entry name" value="FAD-dep_Monooxygenase_BioMet"/>
</dbReference>
<dbReference type="GO" id="GO:0071949">
    <property type="term" value="F:FAD binding"/>
    <property type="evidence" value="ECO:0007669"/>
    <property type="project" value="InterPro"/>
</dbReference>
<feature type="region of interest" description="Disordered" evidence="7">
    <location>
        <begin position="1"/>
        <end position="25"/>
    </location>
</feature>
<dbReference type="AlphaFoldDB" id="A0AAN9YQW6"/>
<keyword evidence="6" id="KW-0503">Monooxygenase</keyword>
<feature type="compositionally biased region" description="Pro residues" evidence="7">
    <location>
        <begin position="13"/>
        <end position="23"/>
    </location>
</feature>
<feature type="domain" description="FAD-dependent oxidoreductase 2 FAD-binding" evidence="8">
    <location>
        <begin position="29"/>
        <end position="62"/>
    </location>
</feature>
<feature type="domain" description="FAD-binding" evidence="9">
    <location>
        <begin position="135"/>
        <end position="363"/>
    </location>
</feature>
<comment type="pathway">
    <text evidence="1">Secondary metabolite biosynthesis.</text>
</comment>
<keyword evidence="11" id="KW-1185">Reference proteome</keyword>
<comment type="similarity">
    <text evidence="2">Belongs to the paxM FAD-dependent monooxygenase family.</text>
</comment>
<evidence type="ECO:0000256" key="5">
    <source>
        <dbReference type="ARBA" id="ARBA00023002"/>
    </source>
</evidence>
<dbReference type="SUPFAM" id="SSF51905">
    <property type="entry name" value="FAD/NAD(P)-binding domain"/>
    <property type="match status" value="1"/>
</dbReference>
<evidence type="ECO:0000256" key="1">
    <source>
        <dbReference type="ARBA" id="ARBA00005179"/>
    </source>
</evidence>
<protein>
    <recommendedName>
        <fullName evidence="12">FAD-binding domain-containing protein</fullName>
    </recommendedName>
</protein>
<name>A0AAN9YQW6_9PEZI</name>
<dbReference type="EMBL" id="JAKJXP020000024">
    <property type="protein sequence ID" value="KAK7753996.1"/>
    <property type="molecule type" value="Genomic_DNA"/>
</dbReference>
<evidence type="ECO:0008006" key="12">
    <source>
        <dbReference type="Google" id="ProtNLM"/>
    </source>
</evidence>
<organism evidence="10 11">
    <name type="scientific">Diatrype stigma</name>
    <dbReference type="NCBI Taxonomy" id="117547"/>
    <lineage>
        <taxon>Eukaryota</taxon>
        <taxon>Fungi</taxon>
        <taxon>Dikarya</taxon>
        <taxon>Ascomycota</taxon>
        <taxon>Pezizomycotina</taxon>
        <taxon>Sordariomycetes</taxon>
        <taxon>Xylariomycetidae</taxon>
        <taxon>Xylariales</taxon>
        <taxon>Diatrypaceae</taxon>
        <taxon>Diatrype</taxon>
    </lineage>
</organism>
<gene>
    <name evidence="10" type="ORF">SLS62_004095</name>
</gene>
<reference evidence="10 11" key="1">
    <citation type="submission" date="2024-02" db="EMBL/GenBank/DDBJ databases">
        <title>De novo assembly and annotation of 12 fungi associated with fruit tree decline syndrome in Ontario, Canada.</title>
        <authorList>
            <person name="Sulman M."/>
            <person name="Ellouze W."/>
            <person name="Ilyukhin E."/>
        </authorList>
    </citation>
    <scope>NUCLEOTIDE SEQUENCE [LARGE SCALE GENOMIC DNA]</scope>
    <source>
        <strain evidence="10 11">M11/M66-122</strain>
    </source>
</reference>
<comment type="caution">
    <text evidence="10">The sequence shown here is derived from an EMBL/GenBank/DDBJ whole genome shotgun (WGS) entry which is preliminary data.</text>
</comment>
<evidence type="ECO:0000256" key="6">
    <source>
        <dbReference type="ARBA" id="ARBA00023033"/>
    </source>
</evidence>
<dbReference type="SUPFAM" id="SSF54373">
    <property type="entry name" value="FAD-linked reductases, C-terminal domain"/>
    <property type="match status" value="1"/>
</dbReference>
<evidence type="ECO:0000313" key="10">
    <source>
        <dbReference type="EMBL" id="KAK7753996.1"/>
    </source>
</evidence>
<sequence length="491" mass="54340">MPTEEPSSHAPAPTSPPRPPTAPPTGIRVLIVGAGFAGLTAAIECARQGHTVLLLEKAAELRALGDIISFGSNAGRIFGRWPGVPAQMEPISLRPASFTIKSGRDGDVLFDQRWTDVENGWGPRYDGHRGEYHDIVYRHALSYERVEVRLGARVEDYFEEDGDGGEVGVVLADGGERITADVVLAAEGVRSRGRKIVLGFEDKPKASGYAVYRSWFPADEIAKDPDLRWLVDSGDRHVAWLAPDIHFIAASLRQGQDFSWVCTHKDDQDIEESWQHESPLSDAREVLRGWEPAIQKILDVTPSPLIDWKLVYRDPLPTWISPGRRIALIGDAAHPFLPTSMQGASQAMEDGVTLGVCLRRAAEAAATATGDDSSKKNQNLKDRIREAVAAYEALRYERVRSAQKTGEQTRDIWHKADLAAARRDPPSLRLRREAWLLDFDAERHAEDNYDRTVALLRRTGLADTAEARALHLVPEAKNGWTEYAEDSGVDV</sequence>
<evidence type="ECO:0000256" key="3">
    <source>
        <dbReference type="ARBA" id="ARBA00022630"/>
    </source>
</evidence>
<evidence type="ECO:0000256" key="4">
    <source>
        <dbReference type="ARBA" id="ARBA00022827"/>
    </source>
</evidence>
<keyword evidence="4" id="KW-0274">FAD</keyword>
<dbReference type="PANTHER" id="PTHR13789">
    <property type="entry name" value="MONOOXYGENASE"/>
    <property type="match status" value="1"/>
</dbReference>
<evidence type="ECO:0000256" key="7">
    <source>
        <dbReference type="SAM" id="MobiDB-lite"/>
    </source>
</evidence>
<evidence type="ECO:0000313" key="11">
    <source>
        <dbReference type="Proteomes" id="UP001320420"/>
    </source>
</evidence>
<keyword evidence="3" id="KW-0285">Flavoprotein</keyword>
<evidence type="ECO:0000256" key="2">
    <source>
        <dbReference type="ARBA" id="ARBA00007992"/>
    </source>
</evidence>
<accession>A0AAN9YQW6</accession>
<dbReference type="PRINTS" id="PR00420">
    <property type="entry name" value="RNGMNOXGNASE"/>
</dbReference>
<dbReference type="InterPro" id="IPR036188">
    <property type="entry name" value="FAD/NAD-bd_sf"/>
</dbReference>
<dbReference type="PANTHER" id="PTHR13789:SF236">
    <property type="entry name" value="MONOOXYGENASE, PUTATIVE (AFU_ORTHOLOGUE AFUA_6G12060)-RELATED"/>
    <property type="match status" value="1"/>
</dbReference>
<evidence type="ECO:0000259" key="9">
    <source>
        <dbReference type="Pfam" id="PF01494"/>
    </source>
</evidence>
<keyword evidence="5" id="KW-0560">Oxidoreductase</keyword>